<keyword evidence="2 4" id="KW-0479">Metal-binding</keyword>
<dbReference type="InterPro" id="IPR051872">
    <property type="entry name" value="Cytochrome_b5/Flavoprotein_Rdt"/>
</dbReference>
<dbReference type="EMBL" id="JAACJM010000170">
    <property type="protein sequence ID" value="KAF5340878.1"/>
    <property type="molecule type" value="Genomic_DNA"/>
</dbReference>
<feature type="region of interest" description="Disordered" evidence="5">
    <location>
        <begin position="1"/>
        <end position="140"/>
    </location>
</feature>
<dbReference type="InterPro" id="IPR001199">
    <property type="entry name" value="Cyt_B5-like_heme/steroid-bd"/>
</dbReference>
<dbReference type="GO" id="GO:0005737">
    <property type="term" value="C:cytoplasm"/>
    <property type="evidence" value="ECO:0007669"/>
    <property type="project" value="TreeGrafter"/>
</dbReference>
<name>A0A8H5CG79_9AGAR</name>
<dbReference type="SUPFAM" id="SSF55856">
    <property type="entry name" value="Cytochrome b5-like heme/steroid binding domain"/>
    <property type="match status" value="1"/>
</dbReference>
<proteinExistence type="inferred from homology"/>
<evidence type="ECO:0000256" key="3">
    <source>
        <dbReference type="ARBA" id="ARBA00023004"/>
    </source>
</evidence>
<evidence type="ECO:0000313" key="8">
    <source>
        <dbReference type="Proteomes" id="UP000559256"/>
    </source>
</evidence>
<dbReference type="AlphaFoldDB" id="A0A8H5CG79"/>
<dbReference type="GO" id="GO:0020037">
    <property type="term" value="F:heme binding"/>
    <property type="evidence" value="ECO:0007669"/>
    <property type="project" value="UniProtKB-UniRule"/>
</dbReference>
<organism evidence="7 8">
    <name type="scientific">Tetrapyrgos nigripes</name>
    <dbReference type="NCBI Taxonomy" id="182062"/>
    <lineage>
        <taxon>Eukaryota</taxon>
        <taxon>Fungi</taxon>
        <taxon>Dikarya</taxon>
        <taxon>Basidiomycota</taxon>
        <taxon>Agaricomycotina</taxon>
        <taxon>Agaricomycetes</taxon>
        <taxon>Agaricomycetidae</taxon>
        <taxon>Agaricales</taxon>
        <taxon>Marasmiineae</taxon>
        <taxon>Marasmiaceae</taxon>
        <taxon>Tetrapyrgos</taxon>
    </lineage>
</organism>
<dbReference type="Pfam" id="PF00173">
    <property type="entry name" value="Cyt-b5"/>
    <property type="match status" value="1"/>
</dbReference>
<dbReference type="PANTHER" id="PTHR46237:SF1">
    <property type="entry name" value="CYTOCHROME B5 REDUCTASE 4"/>
    <property type="match status" value="1"/>
</dbReference>
<dbReference type="Gene3D" id="3.10.120.10">
    <property type="entry name" value="Cytochrome b5-like heme/steroid binding domain"/>
    <property type="match status" value="1"/>
</dbReference>
<evidence type="ECO:0000259" key="6">
    <source>
        <dbReference type="PROSITE" id="PS50255"/>
    </source>
</evidence>
<protein>
    <recommendedName>
        <fullName evidence="6">Cytochrome b5 heme-binding domain-containing protein</fullName>
    </recommendedName>
</protein>
<reference evidence="7 8" key="1">
    <citation type="journal article" date="2020" name="ISME J.">
        <title>Uncovering the hidden diversity of litter-decomposition mechanisms in mushroom-forming fungi.</title>
        <authorList>
            <person name="Floudas D."/>
            <person name="Bentzer J."/>
            <person name="Ahren D."/>
            <person name="Johansson T."/>
            <person name="Persson P."/>
            <person name="Tunlid A."/>
        </authorList>
    </citation>
    <scope>NUCLEOTIDE SEQUENCE [LARGE SCALE GENOMIC DNA]</scope>
    <source>
        <strain evidence="7 8">CBS 291.85</strain>
    </source>
</reference>
<keyword evidence="1 4" id="KW-0349">Heme</keyword>
<dbReference type="SMART" id="SM01117">
    <property type="entry name" value="Cyt-b5"/>
    <property type="match status" value="1"/>
</dbReference>
<evidence type="ECO:0000256" key="4">
    <source>
        <dbReference type="RuleBase" id="RU362121"/>
    </source>
</evidence>
<dbReference type="FunFam" id="3.10.120.10:FF:000001">
    <property type="entry name" value="Cytochrome b5 reductase 4"/>
    <property type="match status" value="1"/>
</dbReference>
<feature type="compositionally biased region" description="Acidic residues" evidence="5">
    <location>
        <begin position="35"/>
        <end position="50"/>
    </location>
</feature>
<comment type="similarity">
    <text evidence="4">Belongs to the cytochrome b5 family.</text>
</comment>
<comment type="caution">
    <text evidence="7">The sequence shown here is derived from an EMBL/GenBank/DDBJ whole genome shotgun (WGS) entry which is preliminary data.</text>
</comment>
<dbReference type="PROSITE" id="PS00191">
    <property type="entry name" value="CYTOCHROME_B5_1"/>
    <property type="match status" value="1"/>
</dbReference>
<feature type="compositionally biased region" description="Low complexity" evidence="5">
    <location>
        <begin position="57"/>
        <end position="78"/>
    </location>
</feature>
<dbReference type="PANTHER" id="PTHR46237">
    <property type="entry name" value="CYTOCHROME B5 REDUCTASE 4 FAMILY MEMBER"/>
    <property type="match status" value="1"/>
</dbReference>
<gene>
    <name evidence="7" type="ORF">D9758_012154</name>
</gene>
<dbReference type="GO" id="GO:0046872">
    <property type="term" value="F:metal ion binding"/>
    <property type="evidence" value="ECO:0007669"/>
    <property type="project" value="UniProtKB-UniRule"/>
</dbReference>
<feature type="compositionally biased region" description="Low complexity" evidence="5">
    <location>
        <begin position="7"/>
        <end position="29"/>
    </location>
</feature>
<dbReference type="OrthoDB" id="432299at2759"/>
<dbReference type="PROSITE" id="PS50255">
    <property type="entry name" value="CYTOCHROME_B5_2"/>
    <property type="match status" value="1"/>
</dbReference>
<evidence type="ECO:0000256" key="2">
    <source>
        <dbReference type="ARBA" id="ARBA00022723"/>
    </source>
</evidence>
<dbReference type="GO" id="GO:0004128">
    <property type="term" value="F:cytochrome-b5 reductase activity, acting on NAD(P)H"/>
    <property type="evidence" value="ECO:0007669"/>
    <property type="project" value="TreeGrafter"/>
</dbReference>
<feature type="compositionally biased region" description="Low complexity" evidence="5">
    <location>
        <begin position="101"/>
        <end position="124"/>
    </location>
</feature>
<evidence type="ECO:0000256" key="1">
    <source>
        <dbReference type="ARBA" id="ARBA00022617"/>
    </source>
</evidence>
<sequence>MAAYIRSWLPSLSSSSSPNESTSSETSPTVTIQQDVEDDEGSDTEKEDNDIPPAFPAISSAQRLSSSSKSSSSATSSSNGIPKILSDSQLMPPPPLPASRVPGVGSSSLSVPSSSTSSLAVPPTTTKPPTQLGVPKTKKREKVALAPGHSPLDWAALKSSGQDLRGVDSLMRITPSVLKQHNKRDDAWSAFNGKVYNITPYLPFHPGGEKELMRVAGRDGTKLFASTHAWVNVDFMLDSCMVGFLVPEPSS</sequence>
<dbReference type="InterPro" id="IPR018506">
    <property type="entry name" value="Cyt_B5_heme-BS"/>
</dbReference>
<dbReference type="Proteomes" id="UP000559256">
    <property type="component" value="Unassembled WGS sequence"/>
</dbReference>
<keyword evidence="8" id="KW-1185">Reference proteome</keyword>
<feature type="domain" description="Cytochrome b5 heme-binding" evidence="6">
    <location>
        <begin position="170"/>
        <end position="246"/>
    </location>
</feature>
<accession>A0A8H5CG79</accession>
<keyword evidence="3 4" id="KW-0408">Iron</keyword>
<dbReference type="InterPro" id="IPR036400">
    <property type="entry name" value="Cyt_B5-like_heme/steroid_sf"/>
</dbReference>
<evidence type="ECO:0000313" key="7">
    <source>
        <dbReference type="EMBL" id="KAF5340878.1"/>
    </source>
</evidence>
<evidence type="ECO:0000256" key="5">
    <source>
        <dbReference type="SAM" id="MobiDB-lite"/>
    </source>
</evidence>